<organism evidence="3 4">
    <name type="scientific">Halococcus thailandensis JCM 13552</name>
    <dbReference type="NCBI Taxonomy" id="1227457"/>
    <lineage>
        <taxon>Archaea</taxon>
        <taxon>Methanobacteriati</taxon>
        <taxon>Methanobacteriota</taxon>
        <taxon>Stenosarchaea group</taxon>
        <taxon>Halobacteria</taxon>
        <taxon>Halobacteriales</taxon>
        <taxon>Halococcaceae</taxon>
        <taxon>Halococcus</taxon>
    </lineage>
</organism>
<sequence>MVPTESPAVTAVAPGSVTPIFVPPRSSQDGSFGVSFAIEDGVEATVEPSDEISISLDGEPTAVEPVENVLDRLSVAAAVSLSASIPVGYGFGASGAATLATALAANEAFDLGRDREQLLDAAHHAEIDAGTGLGDVFIQDRGGLVWNTGDGIQRSESSAELGYTALDGIATSAVLDDERTVERVREHGQEGLSRVTPGQSLRELLELSWTFVQRAGLATDRVIDEVRRVERDGGVASMAMLGETVIATGTRNVLERTTRITNEGARITEL</sequence>
<comment type="function">
    <text evidence="1">Phosphorylates (R)-pantoate to form (R)-4-phosphopantoate in the CoA biosynthesis pathway.</text>
</comment>
<keyword evidence="1" id="KW-0067">ATP-binding</keyword>
<dbReference type="UniPathway" id="UPA00241"/>
<keyword evidence="1" id="KW-0173">Coenzyme A biosynthesis</keyword>
<dbReference type="InterPro" id="IPR020568">
    <property type="entry name" value="Ribosomal_Su5_D2-typ_SF"/>
</dbReference>
<keyword evidence="1 3" id="KW-0418">Kinase</keyword>
<comment type="pathway">
    <text evidence="1">Cofactor biosynthesis; coenzyme A biosynthesis.</text>
</comment>
<dbReference type="AlphaFoldDB" id="M0N444"/>
<comment type="similarity">
    <text evidence="1">Belongs to the GHMP kinase family. PoK subfamily.</text>
</comment>
<evidence type="ECO:0000313" key="4">
    <source>
        <dbReference type="Proteomes" id="UP000011680"/>
    </source>
</evidence>
<dbReference type="InterPro" id="IPR012043">
    <property type="entry name" value="PoK"/>
</dbReference>
<proteinExistence type="inferred from homology"/>
<evidence type="ECO:0000256" key="1">
    <source>
        <dbReference type="HAMAP-Rule" id="MF_02223"/>
    </source>
</evidence>
<dbReference type="eggNOG" id="arCOG04263">
    <property type="taxonomic scope" value="Archaea"/>
</dbReference>
<comment type="caution">
    <text evidence="3">The sequence shown here is derived from an EMBL/GenBank/DDBJ whole genome shotgun (WGS) entry which is preliminary data.</text>
</comment>
<dbReference type="SUPFAM" id="SSF54211">
    <property type="entry name" value="Ribosomal protein S5 domain 2-like"/>
    <property type="match status" value="1"/>
</dbReference>
<comment type="catalytic activity">
    <reaction evidence="1">
        <text>(R)-pantoate + ATP = (R)-4-phosphopantoate + ADP + H(+)</text>
        <dbReference type="Rhea" id="RHEA:28246"/>
        <dbReference type="ChEBI" id="CHEBI:15378"/>
        <dbReference type="ChEBI" id="CHEBI:15980"/>
        <dbReference type="ChEBI" id="CHEBI:30616"/>
        <dbReference type="ChEBI" id="CHEBI:61294"/>
        <dbReference type="ChEBI" id="CHEBI:456216"/>
        <dbReference type="EC" id="2.7.1.169"/>
    </reaction>
</comment>
<gene>
    <name evidence="3" type="ORF">C451_12260</name>
</gene>
<dbReference type="Proteomes" id="UP000011680">
    <property type="component" value="Unassembled WGS sequence"/>
</dbReference>
<dbReference type="PATRIC" id="fig|1227457.3.peg.2323"/>
<dbReference type="PANTHER" id="PTHR42282:SF1">
    <property type="entry name" value="PANTOATE KINASE"/>
    <property type="match status" value="1"/>
</dbReference>
<evidence type="ECO:0000313" key="3">
    <source>
        <dbReference type="EMBL" id="EMA52318.1"/>
    </source>
</evidence>
<dbReference type="InterPro" id="IPR006204">
    <property type="entry name" value="GHMP_kinase_N_dom"/>
</dbReference>
<dbReference type="OrthoDB" id="85822at2157"/>
<keyword evidence="1" id="KW-0808">Transferase</keyword>
<dbReference type="Gene3D" id="3.30.230.10">
    <property type="match status" value="1"/>
</dbReference>
<dbReference type="RefSeq" id="WP_007740865.1">
    <property type="nucleotide sequence ID" value="NZ_AOMF01000158.1"/>
</dbReference>
<evidence type="ECO:0000259" key="2">
    <source>
        <dbReference type="Pfam" id="PF00288"/>
    </source>
</evidence>
<dbReference type="STRING" id="1227457.C451_12260"/>
<dbReference type="EMBL" id="AOMF01000158">
    <property type="protein sequence ID" value="EMA52318.1"/>
    <property type="molecule type" value="Genomic_DNA"/>
</dbReference>
<dbReference type="PANTHER" id="PTHR42282">
    <property type="entry name" value="PANTOATE KINASE-RELATED"/>
    <property type="match status" value="1"/>
</dbReference>
<reference evidence="3 4" key="1">
    <citation type="journal article" date="2014" name="PLoS Genet.">
        <title>Phylogenetically driven sequencing of extremely halophilic archaea reveals strategies for static and dynamic osmo-response.</title>
        <authorList>
            <person name="Becker E.A."/>
            <person name="Seitzer P.M."/>
            <person name="Tritt A."/>
            <person name="Larsen D."/>
            <person name="Krusor M."/>
            <person name="Yao A.I."/>
            <person name="Wu D."/>
            <person name="Madern D."/>
            <person name="Eisen J.A."/>
            <person name="Darling A.E."/>
            <person name="Facciotti M.T."/>
        </authorList>
    </citation>
    <scope>NUCLEOTIDE SEQUENCE [LARGE SCALE GENOMIC DNA]</scope>
    <source>
        <strain evidence="3 4">JCM 13552</strain>
    </source>
</reference>
<keyword evidence="4" id="KW-1185">Reference proteome</keyword>
<name>M0N444_9EURY</name>
<dbReference type="InterPro" id="IPR014721">
    <property type="entry name" value="Ribsml_uS5_D2-typ_fold_subgr"/>
</dbReference>
<protein>
    <recommendedName>
        <fullName evidence="1">Pantoate kinase</fullName>
        <shortName evidence="1">PoK</shortName>
        <ecNumber evidence="1">2.7.1.169</ecNumber>
    </recommendedName>
</protein>
<accession>M0N444</accession>
<dbReference type="GO" id="GO:0005524">
    <property type="term" value="F:ATP binding"/>
    <property type="evidence" value="ECO:0007669"/>
    <property type="project" value="UniProtKB-KW"/>
</dbReference>
<dbReference type="Pfam" id="PF00288">
    <property type="entry name" value="GHMP_kinases_N"/>
    <property type="match status" value="1"/>
</dbReference>
<dbReference type="EC" id="2.7.1.169" evidence="1"/>
<keyword evidence="1" id="KW-0547">Nucleotide-binding</keyword>
<dbReference type="GO" id="GO:0015937">
    <property type="term" value="P:coenzyme A biosynthetic process"/>
    <property type="evidence" value="ECO:0007669"/>
    <property type="project" value="UniProtKB-UniRule"/>
</dbReference>
<dbReference type="GO" id="GO:0016301">
    <property type="term" value="F:kinase activity"/>
    <property type="evidence" value="ECO:0007669"/>
    <property type="project" value="UniProtKB-UniRule"/>
</dbReference>
<feature type="domain" description="GHMP kinase N-terminal" evidence="2">
    <location>
        <begin position="70"/>
        <end position="141"/>
    </location>
</feature>
<dbReference type="HAMAP" id="MF_02223">
    <property type="entry name" value="Pantoate_kinase"/>
    <property type="match status" value="1"/>
</dbReference>